<dbReference type="EMBL" id="AM466213">
    <property type="protein sequence ID" value="CAN65864.1"/>
    <property type="molecule type" value="Genomic_DNA"/>
</dbReference>
<gene>
    <name evidence="1" type="ORF">VITISV_015141</name>
</gene>
<proteinExistence type="predicted"/>
<evidence type="ECO:0000313" key="1">
    <source>
        <dbReference type="EMBL" id="CAN65864.1"/>
    </source>
</evidence>
<organism evidence="1">
    <name type="scientific">Vitis vinifera</name>
    <name type="common">Grape</name>
    <dbReference type="NCBI Taxonomy" id="29760"/>
    <lineage>
        <taxon>Eukaryota</taxon>
        <taxon>Viridiplantae</taxon>
        <taxon>Streptophyta</taxon>
        <taxon>Embryophyta</taxon>
        <taxon>Tracheophyta</taxon>
        <taxon>Spermatophyta</taxon>
        <taxon>Magnoliopsida</taxon>
        <taxon>eudicotyledons</taxon>
        <taxon>Gunneridae</taxon>
        <taxon>Pentapetalae</taxon>
        <taxon>rosids</taxon>
        <taxon>Vitales</taxon>
        <taxon>Vitaceae</taxon>
        <taxon>Viteae</taxon>
        <taxon>Vitis</taxon>
    </lineage>
</organism>
<protein>
    <submittedName>
        <fullName evidence="1">Uncharacterized protein</fullName>
    </submittedName>
</protein>
<accession>A5BP38</accession>
<sequence length="231" mass="25414">MPEFDNPSFPQLGVEVALASGLLLPELLQLQFRALEVALEAPEIFLAAPEMVPATELVRELELQLKKDLVRIPEIEPVMALGIAQGIAQSNRWVLSSQPLASFLMVDLRTWLNIVLPAALVVPASLEVELISTAKALEQNLEVAPFAASFSAQMTGINRKNGSLRVSLSFATKHQFRSKMPFSQQLRSEFRSCEIDVTVLRSGTRVPKPLSQLRNTLRNGTFGAKSCFSIS</sequence>
<name>A5BP38_VITVI</name>
<reference evidence="1" key="1">
    <citation type="journal article" date="2007" name="PLoS ONE">
        <title>The first genome sequence of an elite grapevine cultivar (Pinot noir Vitis vinifera L.): coping with a highly heterozygous genome.</title>
        <authorList>
            <person name="Velasco R."/>
            <person name="Zharkikh A."/>
            <person name="Troggio M."/>
            <person name="Cartwright D.A."/>
            <person name="Cestaro A."/>
            <person name="Pruss D."/>
            <person name="Pindo M."/>
            <person name="FitzGerald L.M."/>
            <person name="Vezzulli S."/>
            <person name="Reid J."/>
            <person name="Malacarne G."/>
            <person name="Iliev D."/>
            <person name="Coppola G."/>
            <person name="Wardell B."/>
            <person name="Micheletti D."/>
            <person name="Macalma T."/>
            <person name="Facci M."/>
            <person name="Mitchell J.T."/>
            <person name="Perazzolli M."/>
            <person name="Eldredge G."/>
            <person name="Gatto P."/>
            <person name="Oyzerski R."/>
            <person name="Moretto M."/>
            <person name="Gutin N."/>
            <person name="Stefanini M."/>
            <person name="Chen Y."/>
            <person name="Segala C."/>
            <person name="Davenport C."/>
            <person name="Dematte L."/>
            <person name="Mraz A."/>
            <person name="Battilana J."/>
            <person name="Stormo K."/>
            <person name="Costa F."/>
            <person name="Tao Q."/>
            <person name="Si-Ammour A."/>
            <person name="Harkins T."/>
            <person name="Lackey A."/>
            <person name="Perbost C."/>
            <person name="Taillon B."/>
            <person name="Stella A."/>
            <person name="Solovyev V."/>
            <person name="Fawcett J.A."/>
            <person name="Sterck L."/>
            <person name="Vandepoele K."/>
            <person name="Grando S.M."/>
            <person name="Toppo S."/>
            <person name="Moser C."/>
            <person name="Lanchbury J."/>
            <person name="Bogden R."/>
            <person name="Skolnick M."/>
            <person name="Sgaramella V."/>
            <person name="Bhatnagar S.K."/>
            <person name="Fontana P."/>
            <person name="Gutin A."/>
            <person name="Van de Peer Y."/>
            <person name="Salamini F."/>
            <person name="Viola R."/>
        </authorList>
    </citation>
    <scope>NUCLEOTIDE SEQUENCE</scope>
</reference>
<dbReference type="AlphaFoldDB" id="A5BP38"/>